<name>A0A7I9YUW5_MYCBU</name>
<comment type="caution">
    <text evidence="2">The sequence shown here is derived from an EMBL/GenBank/DDBJ whole genome shotgun (WGS) entry which is preliminary data.</text>
</comment>
<dbReference type="RefSeq" id="WP_163716938.1">
    <property type="nucleotide sequence ID" value="NZ_BLKZ01000001.1"/>
</dbReference>
<evidence type="ECO:0000256" key="1">
    <source>
        <dbReference type="SAM" id="Phobius"/>
    </source>
</evidence>
<evidence type="ECO:0000313" key="3">
    <source>
        <dbReference type="Proteomes" id="UP000465360"/>
    </source>
</evidence>
<feature type="transmembrane region" description="Helical" evidence="1">
    <location>
        <begin position="20"/>
        <end position="40"/>
    </location>
</feature>
<proteinExistence type="predicted"/>
<dbReference type="EMBL" id="BLKZ01000001">
    <property type="protein sequence ID" value="GFG92490.1"/>
    <property type="molecule type" value="Genomic_DNA"/>
</dbReference>
<keyword evidence="1" id="KW-1133">Transmembrane helix</keyword>
<evidence type="ECO:0000313" key="2">
    <source>
        <dbReference type="EMBL" id="GFG92490.1"/>
    </source>
</evidence>
<dbReference type="AlphaFoldDB" id="A0A7I9YUW5"/>
<gene>
    <name evidence="2" type="ORF">MBOU_45320</name>
</gene>
<accession>A0A7I9YUW5</accession>
<organism evidence="2 3">
    <name type="scientific">Mycobacterium bourgelatii</name>
    <dbReference type="NCBI Taxonomy" id="1273442"/>
    <lineage>
        <taxon>Bacteria</taxon>
        <taxon>Bacillati</taxon>
        <taxon>Actinomycetota</taxon>
        <taxon>Actinomycetes</taxon>
        <taxon>Mycobacteriales</taxon>
        <taxon>Mycobacteriaceae</taxon>
        <taxon>Mycobacterium</taxon>
    </lineage>
</organism>
<evidence type="ECO:0008006" key="4">
    <source>
        <dbReference type="Google" id="ProtNLM"/>
    </source>
</evidence>
<dbReference type="Proteomes" id="UP000465360">
    <property type="component" value="Unassembled WGS sequence"/>
</dbReference>
<keyword evidence="1" id="KW-0812">Transmembrane</keyword>
<protein>
    <recommendedName>
        <fullName evidence="4">DUF4381 domain-containing protein</fullName>
    </recommendedName>
</protein>
<sequence length="163" mass="18399">MPDELLRHVFGPQPYSWTWLWLGVLLVLIVIGWYAGILVWTQPSDRLRRMPVVRRIHARLIRFRFSRRVRTIADEYVAGRMSAAAASAAIARTIRSFLHQVTGERAQYLHIEALAVEAGGQLAPAAPLLTRLGDAQFNPEAGVNEAWMADVSARAQELIRSWT</sequence>
<keyword evidence="3" id="KW-1185">Reference proteome</keyword>
<keyword evidence="1" id="KW-0472">Membrane</keyword>
<reference evidence="2 3" key="1">
    <citation type="journal article" date="2019" name="Emerg. Microbes Infect.">
        <title>Comprehensive subspecies identification of 175 nontuberculous mycobacteria species based on 7547 genomic profiles.</title>
        <authorList>
            <person name="Matsumoto Y."/>
            <person name="Kinjo T."/>
            <person name="Motooka D."/>
            <person name="Nabeya D."/>
            <person name="Jung N."/>
            <person name="Uechi K."/>
            <person name="Horii T."/>
            <person name="Iida T."/>
            <person name="Fujita J."/>
            <person name="Nakamura S."/>
        </authorList>
    </citation>
    <scope>NUCLEOTIDE SEQUENCE [LARGE SCALE GENOMIC DNA]</scope>
    <source>
        <strain evidence="2 3">JCM 30725</strain>
    </source>
</reference>